<dbReference type="RefSeq" id="WP_350344161.1">
    <property type="nucleotide sequence ID" value="NZ_CP158367.1"/>
</dbReference>
<gene>
    <name evidence="2" type="ORF">PRVXT_000540</name>
</gene>
<evidence type="ECO:0008006" key="3">
    <source>
        <dbReference type="Google" id="ProtNLM"/>
    </source>
</evidence>
<reference evidence="2" key="1">
    <citation type="journal article" date="2013" name="Extremophiles">
        <title>Proteinivorax tanatarense gen. nov., sp. nov., an anaerobic, haloalkaliphilic, proteolytic bacterium isolated from a decaying algal bloom, and proposal of Proteinivoraceae fam. nov.</title>
        <authorList>
            <person name="Kevbrin V."/>
            <person name="Boltyanskaya Y."/>
            <person name="Zhilina T."/>
            <person name="Kolganova T."/>
            <person name="Lavrentjeva E."/>
            <person name="Kuznetsov B."/>
        </authorList>
    </citation>
    <scope>NUCLEOTIDE SEQUENCE</scope>
    <source>
        <strain evidence="2">Z-910T</strain>
    </source>
</reference>
<accession>A0AAU7VNK9</accession>
<feature type="transmembrane region" description="Helical" evidence="1">
    <location>
        <begin position="270"/>
        <end position="289"/>
    </location>
</feature>
<feature type="transmembrane region" description="Helical" evidence="1">
    <location>
        <begin position="135"/>
        <end position="153"/>
    </location>
</feature>
<evidence type="ECO:0000256" key="1">
    <source>
        <dbReference type="SAM" id="Phobius"/>
    </source>
</evidence>
<feature type="transmembrane region" description="Helical" evidence="1">
    <location>
        <begin position="81"/>
        <end position="104"/>
    </location>
</feature>
<feature type="transmembrane region" description="Helical" evidence="1">
    <location>
        <begin position="35"/>
        <end position="60"/>
    </location>
</feature>
<protein>
    <recommendedName>
        <fullName evidence="3">PDZ domain-containing protein</fullName>
    </recommendedName>
</protein>
<reference evidence="2" key="2">
    <citation type="submission" date="2024-06" db="EMBL/GenBank/DDBJ databases">
        <authorList>
            <person name="Petrova K.O."/>
            <person name="Toshchakov S.V."/>
            <person name="Boltjanskaja Y.V."/>
            <person name="Kevbrin V."/>
        </authorList>
    </citation>
    <scope>NUCLEOTIDE SEQUENCE</scope>
    <source>
        <strain evidence="2">Z-910T</strain>
    </source>
</reference>
<feature type="transmembrane region" description="Helical" evidence="1">
    <location>
        <begin position="110"/>
        <end position="128"/>
    </location>
</feature>
<keyword evidence="1" id="KW-0812">Transmembrane</keyword>
<dbReference type="InterPro" id="IPR036034">
    <property type="entry name" value="PDZ_sf"/>
</dbReference>
<dbReference type="EMBL" id="CP158367">
    <property type="protein sequence ID" value="XBX75417.1"/>
    <property type="molecule type" value="Genomic_DNA"/>
</dbReference>
<organism evidence="2">
    <name type="scientific">Proteinivorax tanatarense</name>
    <dbReference type="NCBI Taxonomy" id="1260629"/>
    <lineage>
        <taxon>Bacteria</taxon>
        <taxon>Bacillati</taxon>
        <taxon>Bacillota</taxon>
        <taxon>Clostridia</taxon>
        <taxon>Eubacteriales</taxon>
        <taxon>Proteinivoracaceae</taxon>
        <taxon>Proteinivorax</taxon>
    </lineage>
</organism>
<dbReference type="Gene3D" id="2.30.42.10">
    <property type="match status" value="1"/>
</dbReference>
<proteinExistence type="predicted"/>
<keyword evidence="1" id="KW-0472">Membrane</keyword>
<evidence type="ECO:0000313" key="2">
    <source>
        <dbReference type="EMBL" id="XBX75417.1"/>
    </source>
</evidence>
<sequence>MLNLKDILTDIVNSSVVQVIFGMLSNLYHSTIGGLINFMFGAGPFPPLLVVLPLVFYIVFKQYKKQTIMERKLFGISITNPYKETVISTAYGVIGGLIGSFVLIFIGVEFASVGIVFVWPIAILLMLINPRYMCFAYAGGFVGVLVLLTRLIVEVLGVQHYGSEFLEAFLSINLPGLMVVVGVLHLVESGLIFLSGAKGITPIYFERKDKKGYKEVIGGFTLQRFWPVPLVVLFAMAIPSGELVVESSSIQMPSWWPLIEMSQQPPPGHTVTMVMFSVIAAVGYSELAFSTTPKKKSRDTAKNLGIYSTVLVLLAIVANFFPLLTFLPVIFAPLGHELLVLYSQHKEFSKEPLFPTNDGNGIVVLGILPGSVGEKLGLEPGFRIKRINGQNIESYFDYQHLIAENPTYLKMEVEDLHGRLKFLKAPLFQRRRQLGIITMPDGTPKYMASFKFNSPLEKIINK</sequence>
<feature type="transmembrane region" description="Helical" evidence="1">
    <location>
        <begin position="310"/>
        <end position="334"/>
    </location>
</feature>
<keyword evidence="1" id="KW-1133">Transmembrane helix</keyword>
<feature type="transmembrane region" description="Helical" evidence="1">
    <location>
        <begin position="216"/>
        <end position="238"/>
    </location>
</feature>
<dbReference type="SUPFAM" id="SSF50156">
    <property type="entry name" value="PDZ domain-like"/>
    <property type="match status" value="1"/>
</dbReference>
<feature type="transmembrane region" description="Helical" evidence="1">
    <location>
        <begin position="173"/>
        <end position="195"/>
    </location>
</feature>
<dbReference type="AlphaFoldDB" id="A0AAU7VNK9"/>
<name>A0AAU7VNK9_9FIRM</name>